<dbReference type="Proteomes" id="UP000261023">
    <property type="component" value="Unassembled WGS sequence"/>
</dbReference>
<dbReference type="AlphaFoldDB" id="A0A374P1P9"/>
<organism evidence="10 12">
    <name type="scientific">Hungatella hathewayi</name>
    <dbReference type="NCBI Taxonomy" id="154046"/>
    <lineage>
        <taxon>Bacteria</taxon>
        <taxon>Bacillati</taxon>
        <taxon>Bacillota</taxon>
        <taxon>Clostridia</taxon>
        <taxon>Lachnospirales</taxon>
        <taxon>Lachnospiraceae</taxon>
        <taxon>Hungatella</taxon>
    </lineage>
</organism>
<keyword evidence="3" id="KW-1003">Cell membrane</keyword>
<evidence type="ECO:0000256" key="3">
    <source>
        <dbReference type="ARBA" id="ARBA00022475"/>
    </source>
</evidence>
<evidence type="ECO:0000313" key="10">
    <source>
        <dbReference type="EMBL" id="RGI97563.1"/>
    </source>
</evidence>
<dbReference type="EMBL" id="QSON01000019">
    <property type="protein sequence ID" value="RGI97563.1"/>
    <property type="molecule type" value="Genomic_DNA"/>
</dbReference>
<feature type="transmembrane region" description="Helical" evidence="7">
    <location>
        <begin position="181"/>
        <end position="203"/>
    </location>
</feature>
<dbReference type="Pfam" id="PF00528">
    <property type="entry name" value="BPD_transp_1"/>
    <property type="match status" value="1"/>
</dbReference>
<dbReference type="Proteomes" id="UP000263014">
    <property type="component" value="Unassembled WGS sequence"/>
</dbReference>
<gene>
    <name evidence="9" type="ORF">DWX31_26175</name>
    <name evidence="10" type="ORF">DXD79_27545</name>
</gene>
<dbReference type="Gene3D" id="1.10.3720.10">
    <property type="entry name" value="MetI-like"/>
    <property type="match status" value="1"/>
</dbReference>
<evidence type="ECO:0000256" key="2">
    <source>
        <dbReference type="ARBA" id="ARBA00022448"/>
    </source>
</evidence>
<comment type="caution">
    <text evidence="10">The sequence shown here is derived from an EMBL/GenBank/DDBJ whole genome shotgun (WGS) entry which is preliminary data.</text>
</comment>
<dbReference type="SUPFAM" id="SSF161098">
    <property type="entry name" value="MetI-like"/>
    <property type="match status" value="1"/>
</dbReference>
<feature type="domain" description="ABC transmembrane type-1" evidence="8">
    <location>
        <begin position="73"/>
        <end position="271"/>
    </location>
</feature>
<keyword evidence="6 7" id="KW-0472">Membrane</keyword>
<comment type="similarity">
    <text evidence="7">Belongs to the binding-protein-dependent transport system permease family.</text>
</comment>
<reference evidence="11 12" key="1">
    <citation type="submission" date="2018-08" db="EMBL/GenBank/DDBJ databases">
        <title>A genome reference for cultivated species of the human gut microbiota.</title>
        <authorList>
            <person name="Zou Y."/>
            <person name="Xue W."/>
            <person name="Luo G."/>
        </authorList>
    </citation>
    <scope>NUCLEOTIDE SEQUENCE [LARGE SCALE GENOMIC DNA]</scope>
    <source>
        <strain evidence="9 11">AF19-13AC</strain>
        <strain evidence="10 12">TM09-12</strain>
    </source>
</reference>
<evidence type="ECO:0000313" key="11">
    <source>
        <dbReference type="Proteomes" id="UP000261023"/>
    </source>
</evidence>
<feature type="transmembrane region" description="Helical" evidence="7">
    <location>
        <begin position="12"/>
        <end position="33"/>
    </location>
</feature>
<feature type="transmembrane region" description="Helical" evidence="7">
    <location>
        <begin position="73"/>
        <end position="96"/>
    </location>
</feature>
<keyword evidence="2 7" id="KW-0813">Transport</keyword>
<dbReference type="PANTHER" id="PTHR43744">
    <property type="entry name" value="ABC TRANSPORTER PERMEASE PROTEIN MG189-RELATED-RELATED"/>
    <property type="match status" value="1"/>
</dbReference>
<keyword evidence="4 7" id="KW-0812">Transmembrane</keyword>
<evidence type="ECO:0000256" key="5">
    <source>
        <dbReference type="ARBA" id="ARBA00022989"/>
    </source>
</evidence>
<feature type="transmembrane region" description="Helical" evidence="7">
    <location>
        <begin position="108"/>
        <end position="130"/>
    </location>
</feature>
<evidence type="ECO:0000256" key="1">
    <source>
        <dbReference type="ARBA" id="ARBA00004651"/>
    </source>
</evidence>
<dbReference type="GO" id="GO:0005886">
    <property type="term" value="C:plasma membrane"/>
    <property type="evidence" value="ECO:0007669"/>
    <property type="project" value="UniProtKB-SubCell"/>
</dbReference>
<feature type="transmembrane region" description="Helical" evidence="7">
    <location>
        <begin position="142"/>
        <end position="160"/>
    </location>
</feature>
<dbReference type="CDD" id="cd06261">
    <property type="entry name" value="TM_PBP2"/>
    <property type="match status" value="1"/>
</dbReference>
<evidence type="ECO:0000313" key="12">
    <source>
        <dbReference type="Proteomes" id="UP000263014"/>
    </source>
</evidence>
<comment type="subcellular location">
    <subcellularLocation>
        <location evidence="1 7">Cell membrane</location>
        <topology evidence="1 7">Multi-pass membrane protein</topology>
    </subcellularLocation>
</comment>
<evidence type="ECO:0000256" key="6">
    <source>
        <dbReference type="ARBA" id="ARBA00023136"/>
    </source>
</evidence>
<dbReference type="PANTHER" id="PTHR43744:SF9">
    <property type="entry name" value="POLYGALACTURONAN_RHAMNOGALACTURONAN TRANSPORT SYSTEM PERMEASE PROTEIN YTCP"/>
    <property type="match status" value="1"/>
</dbReference>
<feature type="transmembrane region" description="Helical" evidence="7">
    <location>
        <begin position="252"/>
        <end position="271"/>
    </location>
</feature>
<dbReference type="RefSeq" id="WP_002601574.1">
    <property type="nucleotide sequence ID" value="NZ_CACRUH010000024.1"/>
</dbReference>
<accession>A0A374P1P9</accession>
<dbReference type="InterPro" id="IPR000515">
    <property type="entry name" value="MetI-like"/>
</dbReference>
<evidence type="ECO:0000259" key="8">
    <source>
        <dbReference type="PROSITE" id="PS50928"/>
    </source>
</evidence>
<keyword evidence="5 7" id="KW-1133">Transmembrane helix</keyword>
<dbReference type="EMBL" id="QTJW01000023">
    <property type="protein sequence ID" value="RGD67606.1"/>
    <property type="molecule type" value="Genomic_DNA"/>
</dbReference>
<dbReference type="GO" id="GO:0055085">
    <property type="term" value="P:transmembrane transport"/>
    <property type="evidence" value="ECO:0007669"/>
    <property type="project" value="InterPro"/>
</dbReference>
<dbReference type="OrthoDB" id="157184at2"/>
<evidence type="ECO:0000256" key="4">
    <source>
        <dbReference type="ARBA" id="ARBA00022692"/>
    </source>
</evidence>
<name>A0A374P1P9_9FIRM</name>
<evidence type="ECO:0000256" key="7">
    <source>
        <dbReference type="RuleBase" id="RU363032"/>
    </source>
</evidence>
<dbReference type="PROSITE" id="PS50928">
    <property type="entry name" value="ABC_TM1"/>
    <property type="match status" value="1"/>
</dbReference>
<protein>
    <submittedName>
        <fullName evidence="10">Carbohydrate ABC transporter permease</fullName>
    </submittedName>
</protein>
<proteinExistence type="inferred from homology"/>
<sequence>MQRHKKISPFTILNYLLFAVIGIIMVYPFWYVVMYSFSDPAQSSLSSLYLWPQGFTVQSYIYAFSKKILFTGFFNSVFLTLMGTAVNMVLTIMLAYPLSRDTLPGRKYLSAFIVFPMLFNGGMIPTYLVIKEFGLLDSLWSLIASLAVNVYNLLILSKFFKSIPESLIEAARIDGCGEIRTLVRIILPLSKASLATISLFYAVQHWNEFLRATIYINTDSKWPLQVVLRNIIDMVANDLNSGGEVYMNPENFKMATIVITVVPIICVYPLLQKHFTAGVMMGSVKG</sequence>
<dbReference type="InterPro" id="IPR035906">
    <property type="entry name" value="MetI-like_sf"/>
</dbReference>
<evidence type="ECO:0000313" key="9">
    <source>
        <dbReference type="EMBL" id="RGD67606.1"/>
    </source>
</evidence>